<organism evidence="1 2">
    <name type="scientific">Scopulibacillus daqui</name>
    <dbReference type="NCBI Taxonomy" id="1469162"/>
    <lineage>
        <taxon>Bacteria</taxon>
        <taxon>Bacillati</taxon>
        <taxon>Bacillota</taxon>
        <taxon>Bacilli</taxon>
        <taxon>Bacillales</taxon>
        <taxon>Sporolactobacillaceae</taxon>
        <taxon>Scopulibacillus</taxon>
    </lineage>
</organism>
<dbReference type="InterPro" id="IPR019615">
    <property type="entry name" value="DUF2487"/>
</dbReference>
<dbReference type="RefSeq" id="WP_205003204.1">
    <property type="nucleotide sequence ID" value="NZ_JAFBER010000007.1"/>
</dbReference>
<sequence length="155" mass="18455">MKWEVKDIEMYLQEKQYIDSVIIPLIPFSWGGQLLHSVREGEYIQILSKEIEKQLRGRVIMVPPFTYLRGESLEKSLERLKNWENELKESGIQFIFYLTSDADWKQIETQLDKLLWLPAVPLEHIESKHRVKFIDDGVGDLLKQITQEWQVRVQN</sequence>
<name>A0ABS2PZ08_9BACL</name>
<accession>A0ABS2PZ08</accession>
<gene>
    <name evidence="1" type="ORF">JOD45_001490</name>
</gene>
<dbReference type="EMBL" id="JAFBER010000007">
    <property type="protein sequence ID" value="MBM7645279.1"/>
    <property type="molecule type" value="Genomic_DNA"/>
</dbReference>
<evidence type="ECO:0008006" key="3">
    <source>
        <dbReference type="Google" id="ProtNLM"/>
    </source>
</evidence>
<evidence type="ECO:0000313" key="1">
    <source>
        <dbReference type="EMBL" id="MBM7645279.1"/>
    </source>
</evidence>
<dbReference type="Pfam" id="PF10673">
    <property type="entry name" value="DUF2487"/>
    <property type="match status" value="1"/>
</dbReference>
<dbReference type="Proteomes" id="UP000808914">
    <property type="component" value="Unassembled WGS sequence"/>
</dbReference>
<comment type="caution">
    <text evidence="1">The sequence shown here is derived from an EMBL/GenBank/DDBJ whole genome shotgun (WGS) entry which is preliminary data.</text>
</comment>
<protein>
    <recommendedName>
        <fullName evidence="3">DUF2487 family protein</fullName>
    </recommendedName>
</protein>
<evidence type="ECO:0000313" key="2">
    <source>
        <dbReference type="Proteomes" id="UP000808914"/>
    </source>
</evidence>
<keyword evidence="2" id="KW-1185">Reference proteome</keyword>
<proteinExistence type="predicted"/>
<reference evidence="1 2" key="1">
    <citation type="submission" date="2021-01" db="EMBL/GenBank/DDBJ databases">
        <title>Genomic Encyclopedia of Type Strains, Phase IV (KMG-IV): sequencing the most valuable type-strain genomes for metagenomic binning, comparative biology and taxonomic classification.</title>
        <authorList>
            <person name="Goeker M."/>
        </authorList>
    </citation>
    <scope>NUCLEOTIDE SEQUENCE [LARGE SCALE GENOMIC DNA]</scope>
    <source>
        <strain evidence="1 2">DSM 28236</strain>
    </source>
</reference>